<gene>
    <name evidence="9" type="ORF">Csa_7G291130</name>
</gene>
<dbReference type="SUPFAM" id="SSF52266">
    <property type="entry name" value="SGNH hydrolase"/>
    <property type="match status" value="1"/>
</dbReference>
<comment type="subcellular location">
    <subcellularLocation>
        <location evidence="1">Secreted</location>
    </subcellularLocation>
</comment>
<evidence type="ECO:0000256" key="7">
    <source>
        <dbReference type="ARBA" id="ARBA00023098"/>
    </source>
</evidence>
<evidence type="ECO:0000256" key="1">
    <source>
        <dbReference type="ARBA" id="ARBA00004613"/>
    </source>
</evidence>
<dbReference type="Gramene" id="KGN44442">
    <property type="protein sequence ID" value="KGN44442"/>
    <property type="gene ID" value="Csa_7G291130"/>
</dbReference>
<reference evidence="9 10" key="3">
    <citation type="journal article" date="2010" name="BMC Genomics">
        <title>Transcriptome sequencing and comparative analysis of cucumber flowers with different sex types.</title>
        <authorList>
            <person name="Guo S."/>
            <person name="Zheng Y."/>
            <person name="Joung J.G."/>
            <person name="Liu S."/>
            <person name="Zhang Z."/>
            <person name="Crasta O.R."/>
            <person name="Sobral B.W."/>
            <person name="Xu Y."/>
            <person name="Huang S."/>
            <person name="Fei Z."/>
        </authorList>
    </citation>
    <scope>NUCLEOTIDE SEQUENCE [LARGE SCALE GENOMIC DNA]</scope>
    <source>
        <strain evidence="10">cv. 9930</strain>
    </source>
</reference>
<dbReference type="Gene3D" id="3.40.50.1110">
    <property type="entry name" value="SGNH hydrolase"/>
    <property type="match status" value="1"/>
</dbReference>
<keyword evidence="4 8" id="KW-0732">Signal</keyword>
<dbReference type="AlphaFoldDB" id="A0A0A0K7Y0"/>
<evidence type="ECO:0000256" key="8">
    <source>
        <dbReference type="SAM" id="SignalP"/>
    </source>
</evidence>
<keyword evidence="3" id="KW-0964">Secreted</keyword>
<keyword evidence="6" id="KW-0442">Lipid degradation</keyword>
<dbReference type="eggNOG" id="ENOG502QSH3">
    <property type="taxonomic scope" value="Eukaryota"/>
</dbReference>
<evidence type="ECO:0008006" key="11">
    <source>
        <dbReference type="Google" id="ProtNLM"/>
    </source>
</evidence>
<proteinExistence type="inferred from homology"/>
<dbReference type="CDD" id="cd01837">
    <property type="entry name" value="SGNH_plant_lipase_like"/>
    <property type="match status" value="1"/>
</dbReference>
<dbReference type="PANTHER" id="PTHR45650">
    <property type="entry name" value="GDSL-LIKE LIPASE/ACYLHYDROLASE-RELATED"/>
    <property type="match status" value="1"/>
</dbReference>
<dbReference type="Proteomes" id="UP000029981">
    <property type="component" value="Chromosome 7"/>
</dbReference>
<keyword evidence="5" id="KW-0378">Hydrolase</keyword>
<evidence type="ECO:0000313" key="10">
    <source>
        <dbReference type="Proteomes" id="UP000029981"/>
    </source>
</evidence>
<evidence type="ECO:0000256" key="4">
    <source>
        <dbReference type="ARBA" id="ARBA00022729"/>
    </source>
</evidence>
<dbReference type="OMA" id="SNACCEV"/>
<evidence type="ECO:0000256" key="6">
    <source>
        <dbReference type="ARBA" id="ARBA00022963"/>
    </source>
</evidence>
<dbReference type="EMBL" id="CM002928">
    <property type="protein sequence ID" value="KGN44442.1"/>
    <property type="molecule type" value="Genomic_DNA"/>
</dbReference>
<dbReference type="KEGG" id="csv:101214473"/>
<dbReference type="PANTHER" id="PTHR45650:SF2">
    <property type="entry name" value="OS06G0560700 PROTEIN"/>
    <property type="match status" value="1"/>
</dbReference>
<evidence type="ECO:0000256" key="2">
    <source>
        <dbReference type="ARBA" id="ARBA00008668"/>
    </source>
</evidence>
<dbReference type="GO" id="GO:0016788">
    <property type="term" value="F:hydrolase activity, acting on ester bonds"/>
    <property type="evidence" value="ECO:0007669"/>
    <property type="project" value="InterPro"/>
</dbReference>
<dbReference type="OrthoDB" id="1600564at2759"/>
<evidence type="ECO:0000313" key="9">
    <source>
        <dbReference type="EMBL" id="KGN44442.1"/>
    </source>
</evidence>
<name>A0A0A0K7Y0_CUCSA</name>
<dbReference type="InterPro" id="IPR036514">
    <property type="entry name" value="SGNH_hydro_sf"/>
</dbReference>
<dbReference type="InterPro" id="IPR035669">
    <property type="entry name" value="SGNH_plant_lipase-like"/>
</dbReference>
<evidence type="ECO:0000256" key="5">
    <source>
        <dbReference type="ARBA" id="ARBA00022801"/>
    </source>
</evidence>
<dbReference type="GO" id="GO:0016042">
    <property type="term" value="P:lipid catabolic process"/>
    <property type="evidence" value="ECO:0007669"/>
    <property type="project" value="UniProtKB-KW"/>
</dbReference>
<keyword evidence="10" id="KW-1185">Reference proteome</keyword>
<comment type="similarity">
    <text evidence="2">Belongs to the 'GDSL' lipolytic enzyme family.</text>
</comment>
<feature type="signal peptide" evidence="8">
    <location>
        <begin position="1"/>
        <end position="35"/>
    </location>
</feature>
<reference evidence="9 10" key="1">
    <citation type="journal article" date="2009" name="Nat. Genet.">
        <title>The genome of the cucumber, Cucumis sativus L.</title>
        <authorList>
            <person name="Huang S."/>
            <person name="Li R."/>
            <person name="Zhang Z."/>
            <person name="Li L."/>
            <person name="Gu X."/>
            <person name="Fan W."/>
            <person name="Lucas W.J."/>
            <person name="Wang X."/>
            <person name="Xie B."/>
            <person name="Ni P."/>
            <person name="Ren Y."/>
            <person name="Zhu H."/>
            <person name="Li J."/>
            <person name="Lin K."/>
            <person name="Jin W."/>
            <person name="Fei Z."/>
            <person name="Li G."/>
            <person name="Staub J."/>
            <person name="Kilian A."/>
            <person name="van der Vossen E.A."/>
            <person name="Wu Y."/>
            <person name="Guo J."/>
            <person name="He J."/>
            <person name="Jia Z."/>
            <person name="Ren Y."/>
            <person name="Tian G."/>
            <person name="Lu Y."/>
            <person name="Ruan J."/>
            <person name="Qian W."/>
            <person name="Wang M."/>
            <person name="Huang Q."/>
            <person name="Li B."/>
            <person name="Xuan Z."/>
            <person name="Cao J."/>
            <person name="Asan"/>
            <person name="Wu Z."/>
            <person name="Zhang J."/>
            <person name="Cai Q."/>
            <person name="Bai Y."/>
            <person name="Zhao B."/>
            <person name="Han Y."/>
            <person name="Li Y."/>
            <person name="Li X."/>
            <person name="Wang S."/>
            <person name="Shi Q."/>
            <person name="Liu S."/>
            <person name="Cho W.K."/>
            <person name="Kim J.Y."/>
            <person name="Xu Y."/>
            <person name="Heller-Uszynska K."/>
            <person name="Miao H."/>
            <person name="Cheng Z."/>
            <person name="Zhang S."/>
            <person name="Wu J."/>
            <person name="Yang Y."/>
            <person name="Kang H."/>
            <person name="Li M."/>
            <person name="Liang H."/>
            <person name="Ren X."/>
            <person name="Shi Z."/>
            <person name="Wen M."/>
            <person name="Jian M."/>
            <person name="Yang H."/>
            <person name="Zhang G."/>
            <person name="Yang Z."/>
            <person name="Chen R."/>
            <person name="Liu S."/>
            <person name="Li J."/>
            <person name="Ma L."/>
            <person name="Liu H."/>
            <person name="Zhou Y."/>
            <person name="Zhao J."/>
            <person name="Fang X."/>
            <person name="Li G."/>
            <person name="Fang L."/>
            <person name="Li Y."/>
            <person name="Liu D."/>
            <person name="Zheng H."/>
            <person name="Zhang Y."/>
            <person name="Qin N."/>
            <person name="Li Z."/>
            <person name="Yang G."/>
            <person name="Yang S."/>
            <person name="Bolund L."/>
            <person name="Kristiansen K."/>
            <person name="Zheng H."/>
            <person name="Li S."/>
            <person name="Zhang X."/>
            <person name="Yang H."/>
            <person name="Wang J."/>
            <person name="Sun R."/>
            <person name="Zhang B."/>
            <person name="Jiang S."/>
            <person name="Wang J."/>
            <person name="Du Y."/>
            <person name="Li S."/>
        </authorList>
    </citation>
    <scope>NUCLEOTIDE SEQUENCE [LARGE SCALE GENOMIC DNA]</scope>
    <source>
        <strain evidence="10">cv. 9930</strain>
    </source>
</reference>
<reference evidence="9 10" key="4">
    <citation type="journal article" date="2011" name="BMC Genomics">
        <title>RNA-Seq improves annotation of protein-coding genes in the cucumber genome.</title>
        <authorList>
            <person name="Li Z."/>
            <person name="Zhang Z."/>
            <person name="Yan P."/>
            <person name="Huang S."/>
            <person name="Fei Z."/>
            <person name="Lin K."/>
        </authorList>
    </citation>
    <scope>NUCLEOTIDE SEQUENCE [LARGE SCALE GENOMIC DNA]</scope>
    <source>
        <strain evidence="10">cv. 9930</strain>
    </source>
</reference>
<dbReference type="GO" id="GO:0005576">
    <property type="term" value="C:extracellular region"/>
    <property type="evidence" value="ECO:0007669"/>
    <property type="project" value="UniProtKB-SubCell"/>
</dbReference>
<sequence length="390" mass="42605">MCLTMTNMNMNPKNIFLLSLNVFFFFFFCLGSCEGKRKRYDDGGDEGTIIKGMFVFGSSLVDNGNNNFLEKSSAKADYLPYGIDLAAGPSGRFTNGKNVIDLLGTYLGLPSSIPPFFDPSTKGTNIVRGVNYASGGSGILDDTGSIAGNVTSLNKQIKNFEEVTLPELRRLMRRRHGRKKISSLLDNYLFVVGSGGNDYSFNYFLTNSDPQLITLQTFTANLTATLSTQLKKLYSLGARKMVVISVNPLGCSPMVTANNEGECIEILNQAAQLFNLNLKTLVDDIKPQIPLSNIVFLNSYNIINDIISQPASQGFIEAAMPCCEVPSRNEGGNGILCKKEGKTCPNRTNHVFFDGLHPTEAVNVIIASKAYASQLQTEVYPTNVLQLANL</sequence>
<organism evidence="9 10">
    <name type="scientific">Cucumis sativus</name>
    <name type="common">Cucumber</name>
    <dbReference type="NCBI Taxonomy" id="3659"/>
    <lineage>
        <taxon>Eukaryota</taxon>
        <taxon>Viridiplantae</taxon>
        <taxon>Streptophyta</taxon>
        <taxon>Embryophyta</taxon>
        <taxon>Tracheophyta</taxon>
        <taxon>Spermatophyta</taxon>
        <taxon>Magnoliopsida</taxon>
        <taxon>eudicotyledons</taxon>
        <taxon>Gunneridae</taxon>
        <taxon>Pentapetalae</taxon>
        <taxon>rosids</taxon>
        <taxon>fabids</taxon>
        <taxon>Cucurbitales</taxon>
        <taxon>Cucurbitaceae</taxon>
        <taxon>Benincaseae</taxon>
        <taxon>Cucumis</taxon>
    </lineage>
</organism>
<keyword evidence="7" id="KW-0443">Lipid metabolism</keyword>
<dbReference type="Pfam" id="PF00657">
    <property type="entry name" value="Lipase_GDSL"/>
    <property type="match status" value="1"/>
</dbReference>
<evidence type="ECO:0000256" key="3">
    <source>
        <dbReference type="ARBA" id="ARBA00022525"/>
    </source>
</evidence>
<dbReference type="InterPro" id="IPR001087">
    <property type="entry name" value="GDSL"/>
</dbReference>
<dbReference type="InterPro" id="IPR051238">
    <property type="entry name" value="GDSL_esterase/lipase"/>
</dbReference>
<accession>A0A0A0K7Y0</accession>
<feature type="chain" id="PRO_5001971855" description="Zinc finger protein" evidence="8">
    <location>
        <begin position="36"/>
        <end position="390"/>
    </location>
</feature>
<protein>
    <recommendedName>
        <fullName evidence="11">Zinc finger protein</fullName>
    </recommendedName>
</protein>
<reference evidence="9 10" key="2">
    <citation type="journal article" date="2009" name="PLoS ONE">
        <title>An integrated genetic and cytogenetic map of the cucumber genome.</title>
        <authorList>
            <person name="Ren Y."/>
            <person name="Zhang Z."/>
            <person name="Liu J."/>
            <person name="Staub J.E."/>
            <person name="Han Y."/>
            <person name="Cheng Z."/>
            <person name="Li X."/>
            <person name="Lu J."/>
            <person name="Miao H."/>
            <person name="Kang H."/>
            <person name="Xie B."/>
            <person name="Gu X."/>
            <person name="Wang X."/>
            <person name="Du Y."/>
            <person name="Jin W."/>
            <person name="Huang S."/>
        </authorList>
    </citation>
    <scope>NUCLEOTIDE SEQUENCE [LARGE SCALE GENOMIC DNA]</scope>
    <source>
        <strain evidence="10">cv. 9930</strain>
    </source>
</reference>